<reference evidence="6" key="1">
    <citation type="journal article" date="2015" name="Nature">
        <title>Complex archaea that bridge the gap between prokaryotes and eukaryotes.</title>
        <authorList>
            <person name="Spang A."/>
            <person name="Saw J.H."/>
            <person name="Jorgensen S.L."/>
            <person name="Zaremba-Niedzwiedzka K."/>
            <person name="Martijn J."/>
            <person name="Lind A.E."/>
            <person name="van Eijk R."/>
            <person name="Schleper C."/>
            <person name="Guy L."/>
            <person name="Ettema T.J."/>
        </authorList>
    </citation>
    <scope>NUCLEOTIDE SEQUENCE</scope>
</reference>
<dbReference type="PANTHER" id="PTHR30426">
    <property type="entry name" value="4-HYDROXY-3-METHYLBUT-2-ENYL DIPHOSPHATE REDUCTASE"/>
    <property type="match status" value="1"/>
</dbReference>
<dbReference type="GO" id="GO:0050992">
    <property type="term" value="P:dimethylallyl diphosphate biosynthetic process"/>
    <property type="evidence" value="ECO:0007669"/>
    <property type="project" value="InterPro"/>
</dbReference>
<protein>
    <recommendedName>
        <fullName evidence="7">4-hydroxy-3-methylbut-2-enyl diphosphate reductase</fullName>
    </recommendedName>
</protein>
<keyword evidence="2" id="KW-0004">4Fe-4S</keyword>
<comment type="cofactor">
    <cofactor evidence="1">
        <name>[4Fe-4S] cluster</name>
        <dbReference type="ChEBI" id="CHEBI:49883"/>
    </cofactor>
</comment>
<dbReference type="GO" id="GO:0046872">
    <property type="term" value="F:metal ion binding"/>
    <property type="evidence" value="ECO:0007669"/>
    <property type="project" value="UniProtKB-KW"/>
</dbReference>
<dbReference type="Gene3D" id="3.40.50.11270">
    <property type="match status" value="1"/>
</dbReference>
<dbReference type="Pfam" id="PF02401">
    <property type="entry name" value="LYTB"/>
    <property type="match status" value="1"/>
</dbReference>
<evidence type="ECO:0000256" key="4">
    <source>
        <dbReference type="ARBA" id="ARBA00023004"/>
    </source>
</evidence>
<evidence type="ECO:0000256" key="1">
    <source>
        <dbReference type="ARBA" id="ARBA00001966"/>
    </source>
</evidence>
<dbReference type="GO" id="GO:0051539">
    <property type="term" value="F:4 iron, 4 sulfur cluster binding"/>
    <property type="evidence" value="ECO:0007669"/>
    <property type="project" value="UniProtKB-KW"/>
</dbReference>
<evidence type="ECO:0000256" key="2">
    <source>
        <dbReference type="ARBA" id="ARBA00022485"/>
    </source>
</evidence>
<keyword evidence="4" id="KW-0408">Iron</keyword>
<dbReference type="EMBL" id="LAZR01016762">
    <property type="protein sequence ID" value="KKM03111.1"/>
    <property type="molecule type" value="Genomic_DNA"/>
</dbReference>
<evidence type="ECO:0000256" key="3">
    <source>
        <dbReference type="ARBA" id="ARBA00022723"/>
    </source>
</evidence>
<feature type="non-terminal residue" evidence="6">
    <location>
        <position position="1"/>
    </location>
</feature>
<dbReference type="CDD" id="cd13944">
    <property type="entry name" value="lytB_ispH"/>
    <property type="match status" value="1"/>
</dbReference>
<evidence type="ECO:0008006" key="7">
    <source>
        <dbReference type="Google" id="ProtNLM"/>
    </source>
</evidence>
<evidence type="ECO:0000313" key="6">
    <source>
        <dbReference type="EMBL" id="KKM03111.1"/>
    </source>
</evidence>
<dbReference type="NCBIfam" id="TIGR00216">
    <property type="entry name" value="ispH_lytB"/>
    <property type="match status" value="1"/>
</dbReference>
<name>A0A0F9JB85_9ZZZZ</name>
<keyword evidence="3" id="KW-0479">Metal-binding</keyword>
<dbReference type="GO" id="GO:0019288">
    <property type="term" value="P:isopentenyl diphosphate biosynthetic process, methylerythritol 4-phosphate pathway"/>
    <property type="evidence" value="ECO:0007669"/>
    <property type="project" value="InterPro"/>
</dbReference>
<dbReference type="AlphaFoldDB" id="A0A0F9JB85"/>
<organism evidence="6">
    <name type="scientific">marine sediment metagenome</name>
    <dbReference type="NCBI Taxonomy" id="412755"/>
    <lineage>
        <taxon>unclassified sequences</taxon>
        <taxon>metagenomes</taxon>
        <taxon>ecological metagenomes</taxon>
    </lineage>
</organism>
<keyword evidence="5" id="KW-0411">Iron-sulfur</keyword>
<dbReference type="PANTHER" id="PTHR30426:SF0">
    <property type="entry name" value="4-HYDROXY-3-METHYLBUT-2-ENYL DIPHOSPHATE REDUCTASE"/>
    <property type="match status" value="1"/>
</dbReference>
<gene>
    <name evidence="6" type="ORF">LCGC14_1777680</name>
</gene>
<dbReference type="Gene3D" id="3.40.1010.20">
    <property type="entry name" value="4-hydroxy-3-methylbut-2-enyl diphosphate reductase, catalytic domain"/>
    <property type="match status" value="2"/>
</dbReference>
<proteinExistence type="predicted"/>
<accession>A0A0F9JB85</accession>
<sequence length="252" mass="27858">VVTLGPIIHNPQMIEKLKDAGIPYIDNVSEIKSLNGVKTAIIRTHGIPLEDIRKLEEMGVEIIDATCPFVKKAQDYARLLNENDYTVVILGNKKHPEVRGILSFAGEKAIVVKDASEYPNVSGRVGVIVQTTKHRDDLKAVLTVAIEHAKELRVFNTICNYTDLKRKETEELASQVDIMLVVGGKNSANTRRIAKLSRSLSVATYHIETAEEIKEEWFENVNTAGVTAGASTPDWIIDEVTKRLKDIGGDEG</sequence>
<comment type="caution">
    <text evidence="6">The sequence shown here is derived from an EMBL/GenBank/DDBJ whole genome shotgun (WGS) entry which is preliminary data.</text>
</comment>
<evidence type="ECO:0000256" key="5">
    <source>
        <dbReference type="ARBA" id="ARBA00023014"/>
    </source>
</evidence>
<dbReference type="InterPro" id="IPR003451">
    <property type="entry name" value="LytB/IspH"/>
</dbReference>
<dbReference type="GO" id="GO:0051745">
    <property type="term" value="F:4-hydroxy-3-methylbut-2-enyl diphosphate reductase activity"/>
    <property type="evidence" value="ECO:0007669"/>
    <property type="project" value="InterPro"/>
</dbReference>